<keyword evidence="1" id="KW-0805">Transcription regulation</keyword>
<dbReference type="EMBL" id="JBHUGH010000001">
    <property type="protein sequence ID" value="MFD1910789.1"/>
    <property type="molecule type" value="Genomic_DNA"/>
</dbReference>
<reference evidence="6" key="1">
    <citation type="journal article" date="2019" name="Int. J. Syst. Evol. Microbiol.">
        <title>The Global Catalogue of Microorganisms (GCM) 10K type strain sequencing project: providing services to taxonomists for standard genome sequencing and annotation.</title>
        <authorList>
            <consortium name="The Broad Institute Genomics Platform"/>
            <consortium name="The Broad Institute Genome Sequencing Center for Infectious Disease"/>
            <person name="Wu L."/>
            <person name="Ma J."/>
        </authorList>
    </citation>
    <scope>NUCLEOTIDE SEQUENCE [LARGE SCALE GENOMIC DNA]</scope>
    <source>
        <strain evidence="6">CGMCC 4.7242</strain>
    </source>
</reference>
<dbReference type="PANTHER" id="PTHR43537:SF5">
    <property type="entry name" value="UXU OPERON TRANSCRIPTIONAL REGULATOR"/>
    <property type="match status" value="1"/>
</dbReference>
<dbReference type="Proteomes" id="UP001597353">
    <property type="component" value="Unassembled WGS sequence"/>
</dbReference>
<keyword evidence="3" id="KW-0804">Transcription</keyword>
<keyword evidence="6" id="KW-1185">Reference proteome</keyword>
<evidence type="ECO:0000256" key="1">
    <source>
        <dbReference type="ARBA" id="ARBA00023015"/>
    </source>
</evidence>
<dbReference type="InterPro" id="IPR036388">
    <property type="entry name" value="WH-like_DNA-bd_sf"/>
</dbReference>
<name>A0ABW4S1T9_9RHOB</name>
<dbReference type="PROSITE" id="PS50949">
    <property type="entry name" value="HTH_GNTR"/>
    <property type="match status" value="1"/>
</dbReference>
<dbReference type="SMART" id="SM00895">
    <property type="entry name" value="FCD"/>
    <property type="match status" value="1"/>
</dbReference>
<dbReference type="Pfam" id="PF07729">
    <property type="entry name" value="FCD"/>
    <property type="match status" value="1"/>
</dbReference>
<dbReference type="CDD" id="cd07377">
    <property type="entry name" value="WHTH_GntR"/>
    <property type="match status" value="1"/>
</dbReference>
<dbReference type="Gene3D" id="1.10.10.10">
    <property type="entry name" value="Winged helix-like DNA-binding domain superfamily/Winged helix DNA-binding domain"/>
    <property type="match status" value="2"/>
</dbReference>
<dbReference type="InterPro" id="IPR008920">
    <property type="entry name" value="TF_FadR/GntR_C"/>
</dbReference>
<feature type="domain" description="HTH gntR-type" evidence="4">
    <location>
        <begin position="5"/>
        <end position="72"/>
    </location>
</feature>
<protein>
    <submittedName>
        <fullName evidence="5">GntR family transcriptional regulator</fullName>
    </submittedName>
</protein>
<gene>
    <name evidence="5" type="ORF">ACFSGJ_01010</name>
</gene>
<evidence type="ECO:0000313" key="5">
    <source>
        <dbReference type="EMBL" id="MFD1910789.1"/>
    </source>
</evidence>
<dbReference type="SUPFAM" id="SSF46785">
    <property type="entry name" value="Winged helix' DNA-binding domain"/>
    <property type="match status" value="2"/>
</dbReference>
<dbReference type="InterPro" id="IPR011711">
    <property type="entry name" value="GntR_C"/>
</dbReference>
<dbReference type="Gene3D" id="1.20.120.530">
    <property type="entry name" value="GntR ligand-binding domain-like"/>
    <property type="match status" value="1"/>
</dbReference>
<dbReference type="PANTHER" id="PTHR43537">
    <property type="entry name" value="TRANSCRIPTIONAL REGULATOR, GNTR FAMILY"/>
    <property type="match status" value="1"/>
</dbReference>
<dbReference type="SUPFAM" id="SSF48008">
    <property type="entry name" value="GntR ligand-binding domain-like"/>
    <property type="match status" value="1"/>
</dbReference>
<organism evidence="5 6">
    <name type="scientific">Halodurantibacterium flavum</name>
    <dbReference type="NCBI Taxonomy" id="1382802"/>
    <lineage>
        <taxon>Bacteria</taxon>
        <taxon>Pseudomonadati</taxon>
        <taxon>Pseudomonadota</taxon>
        <taxon>Alphaproteobacteria</taxon>
        <taxon>Rhodobacterales</taxon>
        <taxon>Paracoccaceae</taxon>
        <taxon>Halodurantibacterium</taxon>
    </lineage>
</organism>
<dbReference type="SMART" id="SM00345">
    <property type="entry name" value="HTH_GNTR"/>
    <property type="match status" value="2"/>
</dbReference>
<proteinExistence type="predicted"/>
<dbReference type="Pfam" id="PF00392">
    <property type="entry name" value="GntR"/>
    <property type="match status" value="1"/>
</dbReference>
<accession>A0ABW4S1T9</accession>
<keyword evidence="2" id="KW-0238">DNA-binding</keyword>
<evidence type="ECO:0000256" key="3">
    <source>
        <dbReference type="ARBA" id="ARBA00023163"/>
    </source>
</evidence>
<dbReference type="RefSeq" id="WP_390258716.1">
    <property type="nucleotide sequence ID" value="NZ_JBHUGH010000001.1"/>
</dbReference>
<evidence type="ECO:0000256" key="2">
    <source>
        <dbReference type="ARBA" id="ARBA00023125"/>
    </source>
</evidence>
<comment type="caution">
    <text evidence="5">The sequence shown here is derived from an EMBL/GenBank/DDBJ whole genome shotgun (WGS) entry which is preliminary data.</text>
</comment>
<evidence type="ECO:0000259" key="4">
    <source>
        <dbReference type="PROSITE" id="PS50949"/>
    </source>
</evidence>
<evidence type="ECO:0000313" key="6">
    <source>
        <dbReference type="Proteomes" id="UP001597353"/>
    </source>
</evidence>
<dbReference type="InterPro" id="IPR000524">
    <property type="entry name" value="Tscrpt_reg_HTH_GntR"/>
</dbReference>
<sequence length="325" mass="35838">MTTQSAYYEVVRQALKRNIDDGVLPPGTRLFAAAVADRLGVSRSPARRALEMLAAEGVIRRDQGRGYLVGDAPPQEVRTNLHLLDLDLPQTGPAPLVRAGWERILERVEADVLEAIPFGVCQISEAAMGAHFSVSRTVTREVLARLHERGLIVKDRASHWMAGPLSARMLDDLHEIRVLLEPAALRRSAARLAPAELAAMRARIEGDLDREDPLRPAAIARHEADLHETCLMRQPNQRLALALRGLQVSQIVNHLFATHVARHREQPMLLEHRLVLDHLIAGDAAGAAGALAHHLEADHQRTRARLKVLSVFAPPPPAPYLSRSL</sequence>
<dbReference type="InterPro" id="IPR036390">
    <property type="entry name" value="WH_DNA-bd_sf"/>
</dbReference>